<name>A0A2M8NZV2_9CHLR</name>
<sequence length="290" mass="31841">MVGLGTEIVPYARRFRRDLLSLVDDPAVWLHVHLDWHSVEEWIVQPEVPIYLALQAQRVIGAIAATPPLSGAAWLRLIALRTASPSNDVAKDVFAVLWCALRLRLIALGCAELAALALHDWVSDLLSAYGFTHIEDIITLRRRGAEVPESPRPDLRIRHAQTYEASAAAAIDRAAFSPLWALDEGSVWQAARTAASFTIAEERGRAVGYQISTLHGESVHLARLAVLPEVQGSGVGGALLSELLESFIKRGVLAASVNTQASNVRSQRLYERYGFMHSGLDIPCWRIMLA</sequence>
<dbReference type="PROSITE" id="PS51186">
    <property type="entry name" value="GNAT"/>
    <property type="match status" value="1"/>
</dbReference>
<dbReference type="Pfam" id="PF00583">
    <property type="entry name" value="Acetyltransf_1"/>
    <property type="match status" value="1"/>
</dbReference>
<dbReference type="InterPro" id="IPR016181">
    <property type="entry name" value="Acyl_CoA_acyltransferase"/>
</dbReference>
<reference evidence="2 3" key="1">
    <citation type="submission" date="2017-11" db="EMBL/GenBank/DDBJ databases">
        <title>Evolution of Phototrophy in the Chloroflexi Phylum Driven by Horizontal Gene Transfer.</title>
        <authorList>
            <person name="Ward L.M."/>
            <person name="Hemp J."/>
            <person name="Shih P.M."/>
            <person name="Mcglynn S.E."/>
            <person name="Fischer W."/>
        </authorList>
    </citation>
    <scope>NUCLEOTIDE SEQUENCE [LARGE SCALE GENOMIC DNA]</scope>
    <source>
        <strain evidence="2">CP2_2F</strain>
    </source>
</reference>
<proteinExistence type="predicted"/>
<dbReference type="AlphaFoldDB" id="A0A2M8NZV2"/>
<dbReference type="Proteomes" id="UP000228921">
    <property type="component" value="Unassembled WGS sequence"/>
</dbReference>
<feature type="domain" description="N-acetyltransferase" evidence="1">
    <location>
        <begin position="155"/>
        <end position="290"/>
    </location>
</feature>
<protein>
    <recommendedName>
        <fullName evidence="1">N-acetyltransferase domain-containing protein</fullName>
    </recommendedName>
</protein>
<dbReference type="InterPro" id="IPR000182">
    <property type="entry name" value="GNAT_dom"/>
</dbReference>
<comment type="caution">
    <text evidence="2">The sequence shown here is derived from an EMBL/GenBank/DDBJ whole genome shotgun (WGS) entry which is preliminary data.</text>
</comment>
<dbReference type="GO" id="GO:0016747">
    <property type="term" value="F:acyltransferase activity, transferring groups other than amino-acyl groups"/>
    <property type="evidence" value="ECO:0007669"/>
    <property type="project" value="InterPro"/>
</dbReference>
<dbReference type="CDD" id="cd04301">
    <property type="entry name" value="NAT_SF"/>
    <property type="match status" value="1"/>
</dbReference>
<dbReference type="Gene3D" id="3.40.630.30">
    <property type="match status" value="1"/>
</dbReference>
<dbReference type="PANTHER" id="PTHR43617:SF2">
    <property type="entry name" value="UPF0039 PROTEIN SLL0451"/>
    <property type="match status" value="1"/>
</dbReference>
<dbReference type="EMBL" id="PGTK01000006">
    <property type="protein sequence ID" value="PJF30830.1"/>
    <property type="molecule type" value="Genomic_DNA"/>
</dbReference>
<gene>
    <name evidence="2" type="ORF">CUN51_06495</name>
</gene>
<evidence type="ECO:0000313" key="3">
    <source>
        <dbReference type="Proteomes" id="UP000228921"/>
    </source>
</evidence>
<accession>A0A2M8NZV2</accession>
<dbReference type="PANTHER" id="PTHR43617">
    <property type="entry name" value="L-AMINO ACID N-ACETYLTRANSFERASE"/>
    <property type="match status" value="1"/>
</dbReference>
<evidence type="ECO:0000259" key="1">
    <source>
        <dbReference type="PROSITE" id="PS51186"/>
    </source>
</evidence>
<evidence type="ECO:0000313" key="2">
    <source>
        <dbReference type="EMBL" id="PJF30830.1"/>
    </source>
</evidence>
<dbReference type="SUPFAM" id="SSF55729">
    <property type="entry name" value="Acyl-CoA N-acyltransferases (Nat)"/>
    <property type="match status" value="1"/>
</dbReference>
<organism evidence="2 3">
    <name type="scientific">Candidatus Thermofonsia Clade 1 bacterium</name>
    <dbReference type="NCBI Taxonomy" id="2364210"/>
    <lineage>
        <taxon>Bacteria</taxon>
        <taxon>Bacillati</taxon>
        <taxon>Chloroflexota</taxon>
        <taxon>Candidatus Thermofontia</taxon>
        <taxon>Candidatus Thermofonsia Clade 1</taxon>
    </lineage>
</organism>
<dbReference type="InterPro" id="IPR050276">
    <property type="entry name" value="MshD_Acetyltransferase"/>
</dbReference>